<proteinExistence type="predicted"/>
<evidence type="ECO:0000313" key="3">
    <source>
        <dbReference type="Proteomes" id="UP000469670"/>
    </source>
</evidence>
<reference evidence="2 3" key="1">
    <citation type="submission" date="2020-01" db="EMBL/GenBank/DDBJ databases">
        <title>Insect and environment-associated Actinomycetes.</title>
        <authorList>
            <person name="Currrie C."/>
            <person name="Chevrette M."/>
            <person name="Carlson C."/>
            <person name="Stubbendieck R."/>
            <person name="Wendt-Pienkowski E."/>
        </authorList>
    </citation>
    <scope>NUCLEOTIDE SEQUENCE [LARGE SCALE GENOMIC DNA]</scope>
    <source>
        <strain evidence="2 3">SID7590</strain>
    </source>
</reference>
<gene>
    <name evidence="2" type="ORF">G3I50_23605</name>
</gene>
<comment type="caution">
    <text evidence="2">The sequence shown here is derived from an EMBL/GenBank/DDBJ whole genome shotgun (WGS) entry which is preliminary data.</text>
</comment>
<dbReference type="AlphaFoldDB" id="A0A7K3S124"/>
<evidence type="ECO:0000256" key="1">
    <source>
        <dbReference type="SAM" id="MobiDB-lite"/>
    </source>
</evidence>
<evidence type="ECO:0000313" key="2">
    <source>
        <dbReference type="EMBL" id="NEC21206.1"/>
    </source>
</evidence>
<dbReference type="EMBL" id="JAAGMP010001046">
    <property type="protein sequence ID" value="NEC21206.1"/>
    <property type="molecule type" value="Genomic_DNA"/>
</dbReference>
<sequence length="252" mass="28480">MLAIKPDTRTVDSMAVGKDGEWGIKSQSVKSKSARKRIAADAPKRKFASIEGGRKEVRQAPRRVARPYPSAPVTARPGSRVAATVLRGKVEYIPHLPFRRIGAELEVGRKLSKAEQANHIPFMPEFQAEGQPFPRISRDKQGNAVPRVRTDNGMTRQLQGRGIGRREDGKPTYTKRQLAEFAAERKRQRDTLNEVIRLKAMVEDQDRERADAKRGLSYFLGVERDALARGDVDVAEHARQSIRQYRKAARFR</sequence>
<organism evidence="2 3">
    <name type="scientific">Streptomyces parvus</name>
    <dbReference type="NCBI Taxonomy" id="66428"/>
    <lineage>
        <taxon>Bacteria</taxon>
        <taxon>Bacillati</taxon>
        <taxon>Actinomycetota</taxon>
        <taxon>Actinomycetes</taxon>
        <taxon>Kitasatosporales</taxon>
        <taxon>Streptomycetaceae</taxon>
        <taxon>Streptomyces</taxon>
    </lineage>
</organism>
<protein>
    <submittedName>
        <fullName evidence="2">Uncharacterized protein</fullName>
    </submittedName>
</protein>
<dbReference type="RefSeq" id="WP_164205232.1">
    <property type="nucleotide sequence ID" value="NZ_JAAGMP010001046.1"/>
</dbReference>
<dbReference type="Proteomes" id="UP000469670">
    <property type="component" value="Unassembled WGS sequence"/>
</dbReference>
<feature type="region of interest" description="Disordered" evidence="1">
    <location>
        <begin position="50"/>
        <end position="75"/>
    </location>
</feature>
<accession>A0A7K3S124</accession>
<name>A0A7K3S124_9ACTN</name>